<feature type="domain" description="Glucodextranase N-terminal" evidence="2">
    <location>
        <begin position="32"/>
        <end position="274"/>
    </location>
</feature>
<dbReference type="Pfam" id="PF09137">
    <property type="entry name" value="Glucodextran_N"/>
    <property type="match status" value="1"/>
</dbReference>
<organism evidence="3">
    <name type="scientific">Rhodosorus marinus</name>
    <dbReference type="NCBI Taxonomy" id="101924"/>
    <lineage>
        <taxon>Eukaryota</taxon>
        <taxon>Rhodophyta</taxon>
        <taxon>Stylonematophyceae</taxon>
        <taxon>Stylonematales</taxon>
        <taxon>Stylonemataceae</taxon>
        <taxon>Rhodosorus</taxon>
    </lineage>
</organism>
<dbReference type="SUPFAM" id="SSF48208">
    <property type="entry name" value="Six-hairpin glycosidases"/>
    <property type="match status" value="1"/>
</dbReference>
<dbReference type="InterPro" id="IPR012341">
    <property type="entry name" value="6hp_glycosidase-like_sf"/>
</dbReference>
<reference evidence="3" key="1">
    <citation type="submission" date="2021-01" db="EMBL/GenBank/DDBJ databases">
        <authorList>
            <person name="Corre E."/>
            <person name="Pelletier E."/>
            <person name="Niang G."/>
            <person name="Scheremetjew M."/>
            <person name="Finn R."/>
            <person name="Kale V."/>
            <person name="Holt S."/>
            <person name="Cochrane G."/>
            <person name="Meng A."/>
            <person name="Brown T."/>
            <person name="Cohen L."/>
        </authorList>
    </citation>
    <scope>NUCLEOTIDE SEQUENCE</scope>
    <source>
        <strain evidence="3">CCMP 769</strain>
    </source>
</reference>
<evidence type="ECO:0000259" key="1">
    <source>
        <dbReference type="Pfam" id="PF00723"/>
    </source>
</evidence>
<dbReference type="PANTHER" id="PTHR31616">
    <property type="entry name" value="TREHALASE"/>
    <property type="match status" value="1"/>
</dbReference>
<proteinExistence type="predicted"/>
<dbReference type="GO" id="GO:0030246">
    <property type="term" value="F:carbohydrate binding"/>
    <property type="evidence" value="ECO:0007669"/>
    <property type="project" value="InterPro"/>
</dbReference>
<accession>A0A7S2ZCQ5</accession>
<dbReference type="Gene3D" id="2.70.98.10">
    <property type="match status" value="1"/>
</dbReference>
<evidence type="ECO:0000313" key="3">
    <source>
        <dbReference type="EMBL" id="CAE0036116.1"/>
    </source>
</evidence>
<evidence type="ECO:0008006" key="5">
    <source>
        <dbReference type="Google" id="ProtNLM"/>
    </source>
</evidence>
<dbReference type="InterPro" id="IPR014718">
    <property type="entry name" value="GH-type_carb-bd"/>
</dbReference>
<dbReference type="InterPro" id="IPR011613">
    <property type="entry name" value="GH15-like"/>
</dbReference>
<dbReference type="AlphaFoldDB" id="A0A7S2ZCQ5"/>
<protein>
    <recommendedName>
        <fullName evidence="5">Glucan 1,4-alpha-glucosidase</fullName>
    </recommendedName>
</protein>
<dbReference type="PANTHER" id="PTHR31616:SF13">
    <property type="entry name" value="GLUCAN 1,4-ALPHA-GLUCOSIDASE"/>
    <property type="match status" value="1"/>
</dbReference>
<dbReference type="InterPro" id="IPR015220">
    <property type="entry name" value="Glucodextranase_N"/>
</dbReference>
<sequence>MPRDIPVGNQTSDDDPDSPCLLVNFRTDYSFGEVYYPRVGTDNHTGGARWRLGVFVASRGFAWLDGPDVKRTLDYGENELVTKVSCEIPSIKVTVECEDFVDSTLPVFVRTCKIYDNDALRSTGPLIAKLFFFATPCMGAREGGNTATYDPDIGGVLCFNRDRYMLITGASGSLEKFAVDDYTVKWRLKNAYQAEEDLVRRLCETGRLDKDAVRHGTVETAVQINVDPKTRAASLVLVFGRSENELNATLDDALTTGGITNLRNRTRQHWKRWMSSRLKAGFAADLRPEAARLYNRSLLVVRTHCDNGGAILAAVDWSVHADQKESYSYCWMRDAGLCAESLSRNKCPEIAEKLFRFGLKIVENAKKPFFYQKYCSDGTVGSGWMGRIDQSTGKPTLPIQQDETAILLWAIGRHHELHPQFDSTRVNIIRHLVFPAADWICQWRLPCGLPRPSTDLWEERFGVHLHTVVCVWAALSEASKLANQFEDPARVSRYESALDEIRHAVAEYFPLMECGWVPRMRHVEGDEIIPLVDDDRVLDAASAAMFQMGFPEGRQSLFPLKHVESTMEAVRRLLWIEKGVGGVARYQNDQFQLQSDVEYGPGITGNPWIICTLWLAEYDIWMAKKKSDLLEAREAFNWVVDYAALESGILAEQVHPTTGEPLSVSPLAWSHTTYLSVVQKFETKRRSLQEMKRDAHVRKVSSASQIAMNTSF</sequence>
<gene>
    <name evidence="3" type="ORF">RMAR00112_LOCUS4066</name>
    <name evidence="4" type="ORF">RMAR00112_LOCUS4067</name>
</gene>
<dbReference type="Pfam" id="PF00723">
    <property type="entry name" value="Glyco_hydro_15"/>
    <property type="match status" value="1"/>
</dbReference>
<name>A0A7S2ZCQ5_9RHOD</name>
<dbReference type="EMBL" id="HBHW01005442">
    <property type="protein sequence ID" value="CAE0036117.1"/>
    <property type="molecule type" value="Transcribed_RNA"/>
</dbReference>
<feature type="domain" description="GH15-like" evidence="1">
    <location>
        <begin position="295"/>
        <end position="678"/>
    </location>
</feature>
<evidence type="ECO:0000259" key="2">
    <source>
        <dbReference type="Pfam" id="PF09137"/>
    </source>
</evidence>
<dbReference type="GO" id="GO:0004553">
    <property type="term" value="F:hydrolase activity, hydrolyzing O-glycosyl compounds"/>
    <property type="evidence" value="ECO:0007669"/>
    <property type="project" value="TreeGrafter"/>
</dbReference>
<dbReference type="Gene3D" id="1.50.10.10">
    <property type="match status" value="1"/>
</dbReference>
<dbReference type="GO" id="GO:0005975">
    <property type="term" value="P:carbohydrate metabolic process"/>
    <property type="evidence" value="ECO:0007669"/>
    <property type="project" value="InterPro"/>
</dbReference>
<evidence type="ECO:0000313" key="4">
    <source>
        <dbReference type="EMBL" id="CAE0036117.1"/>
    </source>
</evidence>
<dbReference type="InterPro" id="IPR008928">
    <property type="entry name" value="6-hairpin_glycosidase_sf"/>
</dbReference>
<dbReference type="EMBL" id="HBHW01005441">
    <property type="protein sequence ID" value="CAE0036116.1"/>
    <property type="molecule type" value="Transcribed_RNA"/>
</dbReference>